<evidence type="ECO:0000256" key="1">
    <source>
        <dbReference type="ARBA" id="ARBA00006865"/>
    </source>
</evidence>
<comment type="caution">
    <text evidence="3">The sequence shown here is derived from an EMBL/GenBank/DDBJ whole genome shotgun (WGS) entry which is preliminary data.</text>
</comment>
<dbReference type="GO" id="GO:0005975">
    <property type="term" value="P:carbohydrate metabolic process"/>
    <property type="evidence" value="ECO:0007669"/>
    <property type="project" value="InterPro"/>
</dbReference>
<dbReference type="AlphaFoldDB" id="A0A3D9ZR09"/>
<protein>
    <submittedName>
        <fullName evidence="3">Glycosyl hydrolase family 16</fullName>
    </submittedName>
</protein>
<comment type="similarity">
    <text evidence="1">Belongs to the glycosyl hydrolase 16 family.</text>
</comment>
<dbReference type="Pfam" id="PF00722">
    <property type="entry name" value="Glyco_hydro_16"/>
    <property type="match status" value="1"/>
</dbReference>
<keyword evidence="3" id="KW-0378">Hydrolase</keyword>
<evidence type="ECO:0000313" key="3">
    <source>
        <dbReference type="EMBL" id="REF99665.1"/>
    </source>
</evidence>
<evidence type="ECO:0000313" key="4">
    <source>
        <dbReference type="Proteomes" id="UP000256913"/>
    </source>
</evidence>
<organism evidence="3 4">
    <name type="scientific">Asanoa ferruginea</name>
    <dbReference type="NCBI Taxonomy" id="53367"/>
    <lineage>
        <taxon>Bacteria</taxon>
        <taxon>Bacillati</taxon>
        <taxon>Actinomycetota</taxon>
        <taxon>Actinomycetes</taxon>
        <taxon>Micromonosporales</taxon>
        <taxon>Micromonosporaceae</taxon>
        <taxon>Asanoa</taxon>
    </lineage>
</organism>
<evidence type="ECO:0000259" key="2">
    <source>
        <dbReference type="PROSITE" id="PS51762"/>
    </source>
</evidence>
<proteinExistence type="inferred from homology"/>
<keyword evidence="4" id="KW-1185">Reference proteome</keyword>
<dbReference type="InterPro" id="IPR000757">
    <property type="entry name" value="Beta-glucanase-like"/>
</dbReference>
<sequence length="418" mass="45446">MLVLAGAQPAPAAARPRVTLAFASPSQGAKVNDTVDISFTGTNLTAVRVLRLGRPIATATVSPDGRSAVAAVDTAQFRDGLTVLSAWGWGAGHSVAPQVFAVPLVLRVTNATADHHLPGYRKTVLRDEFSGTELNRSIWCTRFPYEGGPALEVPDPGCLSADGVAGRLDTLGLKFDSDGNQVAGQEDQVYRDFNVDGAPMHTVQDGYLSLHATATRPDDPFLKYESAMIRSKKEIEPTAGHSLYLTARVRLPSMQGTWPAFWLAPGFSRFGSANWPPEIDILEGALNVQDDKVNMLHINAINGGVPGGQTADGHSQLTYADPDLYDPQWQNYIAPSSIRDRWTEVGMEWTVDGMCWYVEGTKISCQNYHWQTNEGTQSNPATVMLNLAVGGPWAGRYGVDVASFPTRYDIDHVRIYQQ</sequence>
<dbReference type="PANTHER" id="PTHR10963:SF55">
    <property type="entry name" value="GLYCOSIDE HYDROLASE FAMILY 16 PROTEIN"/>
    <property type="match status" value="1"/>
</dbReference>
<dbReference type="PANTHER" id="PTHR10963">
    <property type="entry name" value="GLYCOSYL HYDROLASE-RELATED"/>
    <property type="match status" value="1"/>
</dbReference>
<gene>
    <name evidence="3" type="ORF">DFJ67_5705</name>
</gene>
<feature type="domain" description="GH16" evidence="2">
    <location>
        <begin position="175"/>
        <end position="418"/>
    </location>
</feature>
<dbReference type="Proteomes" id="UP000256913">
    <property type="component" value="Unassembled WGS sequence"/>
</dbReference>
<dbReference type="PROSITE" id="PS51762">
    <property type="entry name" value="GH16_2"/>
    <property type="match status" value="1"/>
</dbReference>
<name>A0A3D9ZR09_9ACTN</name>
<reference evidence="3 4" key="1">
    <citation type="submission" date="2018-08" db="EMBL/GenBank/DDBJ databases">
        <title>Sequencing the genomes of 1000 actinobacteria strains.</title>
        <authorList>
            <person name="Klenk H.-P."/>
        </authorList>
    </citation>
    <scope>NUCLEOTIDE SEQUENCE [LARGE SCALE GENOMIC DNA]</scope>
    <source>
        <strain evidence="3 4">DSM 44099</strain>
    </source>
</reference>
<dbReference type="EMBL" id="QUMQ01000001">
    <property type="protein sequence ID" value="REF99665.1"/>
    <property type="molecule type" value="Genomic_DNA"/>
</dbReference>
<dbReference type="Gene3D" id="2.60.120.200">
    <property type="match status" value="1"/>
</dbReference>
<dbReference type="SUPFAM" id="SSF49899">
    <property type="entry name" value="Concanavalin A-like lectins/glucanases"/>
    <property type="match status" value="1"/>
</dbReference>
<dbReference type="CDD" id="cd08023">
    <property type="entry name" value="GH16_laminarinase_like"/>
    <property type="match status" value="1"/>
</dbReference>
<accession>A0A3D9ZR09</accession>
<dbReference type="InterPro" id="IPR050546">
    <property type="entry name" value="Glycosyl_Hydrlase_16"/>
</dbReference>
<dbReference type="InterPro" id="IPR013320">
    <property type="entry name" value="ConA-like_dom_sf"/>
</dbReference>
<dbReference type="GO" id="GO:0004553">
    <property type="term" value="F:hydrolase activity, hydrolyzing O-glycosyl compounds"/>
    <property type="evidence" value="ECO:0007669"/>
    <property type="project" value="InterPro"/>
</dbReference>